<dbReference type="EMBL" id="PYSV01000030">
    <property type="protein sequence ID" value="PTA66479.1"/>
    <property type="molecule type" value="Genomic_DNA"/>
</dbReference>
<reference evidence="1 2" key="1">
    <citation type="submission" date="2018-03" db="EMBL/GenBank/DDBJ databases">
        <title>Draft genome of Deinococcus sp. OD32.</title>
        <authorList>
            <person name="Wang X.-P."/>
            <person name="Du Z.-J."/>
        </authorList>
    </citation>
    <scope>NUCLEOTIDE SEQUENCE [LARGE SCALE GENOMIC DNA]</scope>
    <source>
        <strain evidence="1 2">OD32</strain>
    </source>
</reference>
<comment type="caution">
    <text evidence="1">The sequence shown here is derived from an EMBL/GenBank/DDBJ whole genome shotgun (WGS) entry which is preliminary data.</text>
</comment>
<dbReference type="AlphaFoldDB" id="A0A2T3W3R5"/>
<sequence length="105" mass="11918">MRGKLLVEKVEDQVAKLGPKIMKREQMEGRLGALQTKVFTTGALSITREAYTLFVQMGLKDWEANTRIDCDKRKLAVENPAPEECRVVASQFPGLWAAWWPGVRK</sequence>
<evidence type="ECO:0000313" key="2">
    <source>
        <dbReference type="Proteomes" id="UP000240317"/>
    </source>
</evidence>
<evidence type="ECO:0000313" key="1">
    <source>
        <dbReference type="EMBL" id="PTA66479.1"/>
    </source>
</evidence>
<keyword evidence="2" id="KW-1185">Reference proteome</keyword>
<dbReference type="RefSeq" id="WP_107139468.1">
    <property type="nucleotide sequence ID" value="NZ_PYSV01000030.1"/>
</dbReference>
<name>A0A2T3W3R5_9DEIO</name>
<accession>A0A2T3W3R5</accession>
<proteinExistence type="predicted"/>
<protein>
    <submittedName>
        <fullName evidence="1">Uncharacterized protein</fullName>
    </submittedName>
</protein>
<dbReference type="Proteomes" id="UP000240317">
    <property type="component" value="Unassembled WGS sequence"/>
</dbReference>
<organism evidence="1 2">
    <name type="scientific">Deinococcus arcticus</name>
    <dbReference type="NCBI Taxonomy" id="2136176"/>
    <lineage>
        <taxon>Bacteria</taxon>
        <taxon>Thermotogati</taxon>
        <taxon>Deinococcota</taxon>
        <taxon>Deinococci</taxon>
        <taxon>Deinococcales</taxon>
        <taxon>Deinococcaceae</taxon>
        <taxon>Deinococcus</taxon>
    </lineage>
</organism>
<gene>
    <name evidence="1" type="ORF">C8263_17745</name>
</gene>